<protein>
    <submittedName>
        <fullName evidence="2">Uncharacterized protein</fullName>
    </submittedName>
</protein>
<feature type="region of interest" description="Disordered" evidence="1">
    <location>
        <begin position="26"/>
        <end position="47"/>
    </location>
</feature>
<evidence type="ECO:0000313" key="3">
    <source>
        <dbReference type="Proteomes" id="UP001189429"/>
    </source>
</evidence>
<evidence type="ECO:0000313" key="2">
    <source>
        <dbReference type="EMBL" id="CAK0877042.1"/>
    </source>
</evidence>
<keyword evidence="3" id="KW-1185">Reference proteome</keyword>
<dbReference type="EMBL" id="CAUYUJ010017695">
    <property type="protein sequence ID" value="CAK0877042.1"/>
    <property type="molecule type" value="Genomic_DNA"/>
</dbReference>
<sequence length="524" mass="55866">MHPAPAREHRVRLEMELQRLRAPCAPIASDSDASDDVSPGTAGPAVGRRGTSAAALLAVALLAGSAALADRRPNPDGSRVSTGGLLGLAGAKALYPGATKPFPAHWGEPPNVTTRDYRKWPAGFGHGSGTIAKWIEGNLAKDQKADSADPTSDAAQMGSRLFPGASKPFPAHWGQPPKAVTEDIVEWPGGYGNGSGTIAKWIEGNLANDQKADLAGAGAIPTGLFPGATKPFPAHWGEPPKAATKDFVDWPEGYGHGSGSIAKWIQENLDRDEQATQDSGQLLGGRRGGRVKLSRVDVTLSESNGTVFYRPHEGTKSPIYPTYVFDGREFNERVGELGKGLEGTVVFFLFHDCAPFSWEAIPAASSWESPAEQSAIVERRRLRSGRSSGKDEDVVQQEPEGGFLYPQTACSITSVAKPGVSEDDGDVNPKMDKEAMREHFAAMRDKLQNMSSQIASIMSSRAGEDPDEWSKKVEERIAQHRKERGYGNLDAHAVGQQLAEVAQGLSSAMGKAGLSNQQADEAVE</sequence>
<proteinExistence type="predicted"/>
<organism evidence="2 3">
    <name type="scientific">Prorocentrum cordatum</name>
    <dbReference type="NCBI Taxonomy" id="2364126"/>
    <lineage>
        <taxon>Eukaryota</taxon>
        <taxon>Sar</taxon>
        <taxon>Alveolata</taxon>
        <taxon>Dinophyceae</taxon>
        <taxon>Prorocentrales</taxon>
        <taxon>Prorocentraceae</taxon>
        <taxon>Prorocentrum</taxon>
    </lineage>
</organism>
<name>A0ABN9VU24_9DINO</name>
<comment type="caution">
    <text evidence="2">The sequence shown here is derived from an EMBL/GenBank/DDBJ whole genome shotgun (WGS) entry which is preliminary data.</text>
</comment>
<feature type="compositionally biased region" description="Low complexity" evidence="1">
    <location>
        <begin position="26"/>
        <end position="39"/>
    </location>
</feature>
<dbReference type="Proteomes" id="UP001189429">
    <property type="component" value="Unassembled WGS sequence"/>
</dbReference>
<accession>A0ABN9VU24</accession>
<evidence type="ECO:0000256" key="1">
    <source>
        <dbReference type="SAM" id="MobiDB-lite"/>
    </source>
</evidence>
<feature type="region of interest" description="Disordered" evidence="1">
    <location>
        <begin position="142"/>
        <end position="171"/>
    </location>
</feature>
<reference evidence="2" key="1">
    <citation type="submission" date="2023-10" db="EMBL/GenBank/DDBJ databases">
        <authorList>
            <person name="Chen Y."/>
            <person name="Shah S."/>
            <person name="Dougan E. K."/>
            <person name="Thang M."/>
            <person name="Chan C."/>
        </authorList>
    </citation>
    <scope>NUCLEOTIDE SEQUENCE [LARGE SCALE GENOMIC DNA]</scope>
</reference>
<gene>
    <name evidence="2" type="ORF">PCOR1329_LOCUS61208</name>
</gene>